<feature type="signal peptide" evidence="1">
    <location>
        <begin position="1"/>
        <end position="20"/>
    </location>
</feature>
<dbReference type="AlphaFoldDB" id="F2EC07"/>
<dbReference type="EMBL" id="AK373682">
    <property type="protein sequence ID" value="BAK04879.1"/>
    <property type="molecule type" value="mRNA"/>
</dbReference>
<evidence type="ECO:0000313" key="2">
    <source>
        <dbReference type="EMBL" id="BAK04879.1"/>
    </source>
</evidence>
<organism evidence="2">
    <name type="scientific">Hordeum vulgare subsp. vulgare</name>
    <name type="common">Domesticated barley</name>
    <dbReference type="NCBI Taxonomy" id="112509"/>
    <lineage>
        <taxon>Eukaryota</taxon>
        <taxon>Viridiplantae</taxon>
        <taxon>Streptophyta</taxon>
        <taxon>Embryophyta</taxon>
        <taxon>Tracheophyta</taxon>
        <taxon>Spermatophyta</taxon>
        <taxon>Magnoliopsida</taxon>
        <taxon>Liliopsida</taxon>
        <taxon>Poales</taxon>
        <taxon>Poaceae</taxon>
        <taxon>BOP clade</taxon>
        <taxon>Pooideae</taxon>
        <taxon>Triticodae</taxon>
        <taxon>Triticeae</taxon>
        <taxon>Hordeinae</taxon>
        <taxon>Hordeum</taxon>
    </lineage>
</organism>
<protein>
    <submittedName>
        <fullName evidence="2">Predicted protein</fullName>
    </submittedName>
</protein>
<feature type="chain" id="PRO_5003277945" evidence="1">
    <location>
        <begin position="21"/>
        <end position="151"/>
    </location>
</feature>
<evidence type="ECO:0000256" key="1">
    <source>
        <dbReference type="SAM" id="SignalP"/>
    </source>
</evidence>
<sequence>MARLSFLLISLLLLASLAAAADPEEGGIRFSVRYPTKEQSRWLDRWAEKHQAQGSGKGFKIRPATDEESAFLNRMSGRGAGTEKTGSRAGYDGRIEFDDDHPTAAWFKNGRHVDGGYRYILSWLGNGKRSIAARGCGWKAGGTAARVSEFG</sequence>
<reference evidence="2" key="1">
    <citation type="journal article" date="2011" name="Plant Physiol.">
        <title>Comprehensive sequence analysis of 24,783 barley full-length cDNAs derived from 12 clone libraries.</title>
        <authorList>
            <person name="Matsumoto T."/>
            <person name="Tanaka T."/>
            <person name="Sakai H."/>
            <person name="Amano N."/>
            <person name="Kanamori H."/>
            <person name="Kurita K."/>
            <person name="Kikuta A."/>
            <person name="Kamiya K."/>
            <person name="Yamamoto M."/>
            <person name="Ikawa H."/>
            <person name="Fujii N."/>
            <person name="Hori K."/>
            <person name="Itoh T."/>
            <person name="Sato K."/>
        </authorList>
    </citation>
    <scope>NUCLEOTIDE SEQUENCE</scope>
</reference>
<name>F2EC07_HORVV</name>
<proteinExistence type="evidence at transcript level"/>
<accession>F2EC07</accession>
<keyword evidence="1" id="KW-0732">Signal</keyword>